<keyword evidence="2 6" id="KW-0812">Transmembrane</keyword>
<feature type="transmembrane region" description="Helical" evidence="6">
    <location>
        <begin position="240"/>
        <end position="263"/>
    </location>
</feature>
<feature type="transmembrane region" description="Helical" evidence="6">
    <location>
        <begin position="412"/>
        <end position="433"/>
    </location>
</feature>
<evidence type="ECO:0000256" key="2">
    <source>
        <dbReference type="ARBA" id="ARBA00022692"/>
    </source>
</evidence>
<feature type="transmembrane region" description="Helical" evidence="6">
    <location>
        <begin position="504"/>
        <end position="529"/>
    </location>
</feature>
<accession>A0A5D3B4Y5</accession>
<dbReference type="PANTHER" id="PTHR23501:SF58">
    <property type="entry name" value="LOW AFFINITY HEME TRANSPORTER STR3"/>
    <property type="match status" value="1"/>
</dbReference>
<feature type="compositionally biased region" description="Polar residues" evidence="5">
    <location>
        <begin position="1"/>
        <end position="21"/>
    </location>
</feature>
<reference evidence="7 8" key="1">
    <citation type="submission" date="2017-05" db="EMBL/GenBank/DDBJ databases">
        <title>The Genome Sequence of Tsuchiyaea wingfieldii DSM 27421.</title>
        <authorList>
            <person name="Cuomo C."/>
            <person name="Passer A."/>
            <person name="Billmyre B."/>
            <person name="Heitman J."/>
        </authorList>
    </citation>
    <scope>NUCLEOTIDE SEQUENCE [LARGE SCALE GENOMIC DNA]</scope>
    <source>
        <strain evidence="7 8">DSM 27421</strain>
    </source>
</reference>
<proteinExistence type="predicted"/>
<feature type="transmembrane region" description="Helical" evidence="6">
    <location>
        <begin position="149"/>
        <end position="167"/>
    </location>
</feature>
<dbReference type="Gene3D" id="1.20.1250.20">
    <property type="entry name" value="MFS general substrate transporter like domains"/>
    <property type="match status" value="2"/>
</dbReference>
<evidence type="ECO:0000313" key="8">
    <source>
        <dbReference type="Proteomes" id="UP000322245"/>
    </source>
</evidence>
<feature type="transmembrane region" description="Helical" evidence="6">
    <location>
        <begin position="340"/>
        <end position="359"/>
    </location>
</feature>
<gene>
    <name evidence="7" type="ORF">B9479_001543</name>
</gene>
<dbReference type="AlphaFoldDB" id="A0A5D3B4Y5"/>
<dbReference type="Pfam" id="PF07690">
    <property type="entry name" value="MFS_1"/>
    <property type="match status" value="1"/>
</dbReference>
<dbReference type="SUPFAM" id="SSF103473">
    <property type="entry name" value="MFS general substrate transporter"/>
    <property type="match status" value="1"/>
</dbReference>
<dbReference type="GO" id="GO:0022857">
    <property type="term" value="F:transmembrane transporter activity"/>
    <property type="evidence" value="ECO:0007669"/>
    <property type="project" value="InterPro"/>
</dbReference>
<comment type="caution">
    <text evidence="7">The sequence shown here is derived from an EMBL/GenBank/DDBJ whole genome shotgun (WGS) entry which is preliminary data.</text>
</comment>
<feature type="transmembrane region" description="Helical" evidence="6">
    <location>
        <begin position="179"/>
        <end position="199"/>
    </location>
</feature>
<evidence type="ECO:0000256" key="3">
    <source>
        <dbReference type="ARBA" id="ARBA00022989"/>
    </source>
</evidence>
<sequence>MATNRQSSELSTSERPSFVHSNTEDHTQKPLADGKILEEGGEHVPVLDKTETSSLNSASTETPSGVLQMEALYLVFGKGYKLWLLFGSIAVVSFVYTLQQSTTSTFLQFATSSFASHSTIGTIAVVTSIMSAVARPFEARLADLASRPTAMTFGIITYCAGYIAVAASNSVTDVAAGEVLYTMGNTGIQAIMAIIIADCTSLQNRGLANGLYSSPYIVTAWISGYIASGINAFSDNGWRWGFGMFIIMVPVLISPLIIILYWAGYKAKKIGALSLASSSYARRQALGIEEEKRTFTQNVVHYWRQMDAFGLLLMAFSWALMLLPFTLYKTADKGFKNPSLIAMFIVGGLLQISFIVWEWKFASHPLMPKRVLNRSLICSCIIDFSYYLSGYIHNTYYSSWIYVIVDWSARDYQYWSNIITVGLCFFGVCAGLIQKYTHRYKYLQVFGLCTRLVGQALVYTSTRGHTGDAMLIMGPVLISMGGACSVVGSQVATQASVPHADLALAMALLALWTRIGGAIGSAIAAAIWANQLPKHLSANLGQYMNSTQLDAIYGSITKARAVTEHRDLLRKAYLDSAWYLEVPALALCILPIVAGLCTTNFFLGDTHNAIEEKKVVLRSLEETDEQVVREKVKETQERIKMEVGRM</sequence>
<feature type="region of interest" description="Disordered" evidence="5">
    <location>
        <begin position="1"/>
        <end position="31"/>
    </location>
</feature>
<dbReference type="Proteomes" id="UP000322245">
    <property type="component" value="Unassembled WGS sequence"/>
</dbReference>
<dbReference type="PANTHER" id="PTHR23501">
    <property type="entry name" value="MAJOR FACILITATOR SUPERFAMILY"/>
    <property type="match status" value="1"/>
</dbReference>
<protein>
    <recommendedName>
        <fullName evidence="9">Major facilitator superfamily (MFS) profile domain-containing protein</fullName>
    </recommendedName>
</protein>
<dbReference type="EMBL" id="NIDF01000010">
    <property type="protein sequence ID" value="TYJ57689.1"/>
    <property type="molecule type" value="Genomic_DNA"/>
</dbReference>
<dbReference type="InterPro" id="IPR036259">
    <property type="entry name" value="MFS_trans_sf"/>
</dbReference>
<organism evidence="7 8">
    <name type="scientific">Cryptococcus floricola</name>
    <dbReference type="NCBI Taxonomy" id="2591691"/>
    <lineage>
        <taxon>Eukaryota</taxon>
        <taxon>Fungi</taxon>
        <taxon>Dikarya</taxon>
        <taxon>Basidiomycota</taxon>
        <taxon>Agaricomycotina</taxon>
        <taxon>Tremellomycetes</taxon>
        <taxon>Tremellales</taxon>
        <taxon>Cryptococcaceae</taxon>
        <taxon>Cryptococcus</taxon>
    </lineage>
</organism>
<feature type="transmembrane region" description="Helical" evidence="6">
    <location>
        <begin position="82"/>
        <end position="99"/>
    </location>
</feature>
<evidence type="ECO:0000256" key="5">
    <source>
        <dbReference type="SAM" id="MobiDB-lite"/>
    </source>
</evidence>
<evidence type="ECO:0000256" key="4">
    <source>
        <dbReference type="ARBA" id="ARBA00023136"/>
    </source>
</evidence>
<evidence type="ECO:0000256" key="1">
    <source>
        <dbReference type="ARBA" id="ARBA00004141"/>
    </source>
</evidence>
<evidence type="ECO:0000256" key="6">
    <source>
        <dbReference type="SAM" id="Phobius"/>
    </source>
</evidence>
<feature type="transmembrane region" description="Helical" evidence="6">
    <location>
        <begin position="119"/>
        <end position="137"/>
    </location>
</feature>
<name>A0A5D3B4Y5_9TREE</name>
<keyword evidence="3 6" id="KW-1133">Transmembrane helix</keyword>
<feature type="transmembrane region" description="Helical" evidence="6">
    <location>
        <begin position="308"/>
        <end position="328"/>
    </location>
</feature>
<evidence type="ECO:0000313" key="7">
    <source>
        <dbReference type="EMBL" id="TYJ57689.1"/>
    </source>
</evidence>
<feature type="transmembrane region" description="Helical" evidence="6">
    <location>
        <begin position="371"/>
        <end position="392"/>
    </location>
</feature>
<keyword evidence="8" id="KW-1185">Reference proteome</keyword>
<evidence type="ECO:0008006" key="9">
    <source>
        <dbReference type="Google" id="ProtNLM"/>
    </source>
</evidence>
<dbReference type="GO" id="GO:0005886">
    <property type="term" value="C:plasma membrane"/>
    <property type="evidence" value="ECO:0007669"/>
    <property type="project" value="TreeGrafter"/>
</dbReference>
<feature type="transmembrane region" description="Helical" evidence="6">
    <location>
        <begin position="584"/>
        <end position="603"/>
    </location>
</feature>
<comment type="subcellular location">
    <subcellularLocation>
        <location evidence="1">Membrane</location>
        <topology evidence="1">Multi-pass membrane protein</topology>
    </subcellularLocation>
</comment>
<feature type="transmembrane region" description="Helical" evidence="6">
    <location>
        <begin position="211"/>
        <end position="234"/>
    </location>
</feature>
<keyword evidence="4 6" id="KW-0472">Membrane</keyword>
<dbReference type="InterPro" id="IPR011701">
    <property type="entry name" value="MFS"/>
</dbReference>